<evidence type="ECO:0000256" key="3">
    <source>
        <dbReference type="ARBA" id="ARBA00023015"/>
    </source>
</evidence>
<sequence length="794" mass="88694">MIVWFSIIESLVIAEDGPRKRRRPAKSCEQCRQRKVRCDRNIPCAPCTRSRTGPRCSYRDASPSPQLEQPASGNHCPVQVVAQPTLNHLTPTSLGDTPHPSVAGRHQSVYSFSQPTSPAHSEASLQDIKRRLQSLDERLSRCETSSQSAHPGLDHALRDLSERVLHIEQEVSASSRVETQDQGLSISGMPPRLHTTANKMKLLGPTHWIHTTDKLQVIDTLNTKGSEPSYRELKADLANLVAECRGHRQVIKSQQSITLNEPVPDLHSTIPPRSVCDELVNCYLRTFELIYRVIHVPSFWKEYNQFWEQPQSTSTSFLIKLVLILAIGTAFYPGRDNPINDEYTHLAQKWIYAGQWWLTGPSEKSTFNLDGVQVLCLLLIARKVGALGPSQWLSTGSLTKMAMAVGLHRDPGNFPSLSVFQSEMRVRLWATVLELALQSSLESATPLSISDFDTRAPLNINDEDISPDTATAVLPRPTGTPTETSIPLLLHESVRLRMKAIQYITKHHRQSYQQALQLGGELRNACRKLAAFFHSTNPQHSNQDTSPNDFHRKFLDIEIRRYILALHTPFKIQARKDPQYYYSRKVCLESAMVIASYADGLNLPSNILDDFSRLTILGRGSFKGPLGLEITSILGLEIITQLEEEAPAQQPLSHPIPDPLDELAKVSRAPLIRSLKHIRAQLLQVIKLGSPSTRRYHFVAAMLSQIRAMESGECIKRVVYESIKQSSKECFALMQASTARGSASTPDLSVGVVPSLADPALSRFDMDFADCLFDLDLPSLLSFTGMDDINKASF</sequence>
<dbReference type="PANTHER" id="PTHR31944:SF129">
    <property type="entry name" value="ASPYRIDONES CLUSTER REGULATOR APDR-RELATED"/>
    <property type="match status" value="1"/>
</dbReference>
<feature type="domain" description="Zn(2)-C6 fungal-type" evidence="8">
    <location>
        <begin position="27"/>
        <end position="58"/>
    </location>
</feature>
<dbReference type="SUPFAM" id="SSF57701">
    <property type="entry name" value="Zn2/Cys6 DNA-binding domain"/>
    <property type="match status" value="1"/>
</dbReference>
<dbReference type="RefSeq" id="XP_040685710.1">
    <property type="nucleotide sequence ID" value="XM_040837941.1"/>
</dbReference>
<dbReference type="InterPro" id="IPR001138">
    <property type="entry name" value="Zn2Cys6_DnaBD"/>
</dbReference>
<dbReference type="GeneID" id="63753789"/>
<reference evidence="10" key="1">
    <citation type="journal article" date="2017" name="Genome Biol.">
        <title>Comparative genomics reveals high biological diversity and specific adaptations in the industrially and medically important fungal genus Aspergillus.</title>
        <authorList>
            <person name="de Vries R.P."/>
            <person name="Riley R."/>
            <person name="Wiebenga A."/>
            <person name="Aguilar-Osorio G."/>
            <person name="Amillis S."/>
            <person name="Uchima C.A."/>
            <person name="Anderluh G."/>
            <person name="Asadollahi M."/>
            <person name="Askin M."/>
            <person name="Barry K."/>
            <person name="Battaglia E."/>
            <person name="Bayram O."/>
            <person name="Benocci T."/>
            <person name="Braus-Stromeyer S.A."/>
            <person name="Caldana C."/>
            <person name="Canovas D."/>
            <person name="Cerqueira G.C."/>
            <person name="Chen F."/>
            <person name="Chen W."/>
            <person name="Choi C."/>
            <person name="Clum A."/>
            <person name="Dos Santos R.A."/>
            <person name="Damasio A.R."/>
            <person name="Diallinas G."/>
            <person name="Emri T."/>
            <person name="Fekete E."/>
            <person name="Flipphi M."/>
            <person name="Freyberg S."/>
            <person name="Gallo A."/>
            <person name="Gournas C."/>
            <person name="Habgood R."/>
            <person name="Hainaut M."/>
            <person name="Harispe M.L."/>
            <person name="Henrissat B."/>
            <person name="Hilden K.S."/>
            <person name="Hope R."/>
            <person name="Hossain A."/>
            <person name="Karabika E."/>
            <person name="Karaffa L."/>
            <person name="Karanyi Z."/>
            <person name="Krasevec N."/>
            <person name="Kuo A."/>
            <person name="Kusch H."/>
            <person name="LaButti K."/>
            <person name="Lagendijk E.L."/>
            <person name="Lapidus A."/>
            <person name="Levasseur A."/>
            <person name="Lindquist E."/>
            <person name="Lipzen A."/>
            <person name="Logrieco A.F."/>
            <person name="MacCabe A."/>
            <person name="Maekelae M.R."/>
            <person name="Malavazi I."/>
            <person name="Melin P."/>
            <person name="Meyer V."/>
            <person name="Mielnichuk N."/>
            <person name="Miskei M."/>
            <person name="Molnar A.P."/>
            <person name="Mule G."/>
            <person name="Ngan C.Y."/>
            <person name="Orejas M."/>
            <person name="Orosz E."/>
            <person name="Ouedraogo J.P."/>
            <person name="Overkamp K.M."/>
            <person name="Park H.-S."/>
            <person name="Perrone G."/>
            <person name="Piumi F."/>
            <person name="Punt P.J."/>
            <person name="Ram A.F."/>
            <person name="Ramon A."/>
            <person name="Rauscher S."/>
            <person name="Record E."/>
            <person name="Riano-Pachon D.M."/>
            <person name="Robert V."/>
            <person name="Roehrig J."/>
            <person name="Ruller R."/>
            <person name="Salamov A."/>
            <person name="Salih N.S."/>
            <person name="Samson R.A."/>
            <person name="Sandor E."/>
            <person name="Sanguinetti M."/>
            <person name="Schuetze T."/>
            <person name="Sepcic K."/>
            <person name="Shelest E."/>
            <person name="Sherlock G."/>
            <person name="Sophianopoulou V."/>
            <person name="Squina F.M."/>
            <person name="Sun H."/>
            <person name="Susca A."/>
            <person name="Todd R.B."/>
            <person name="Tsang A."/>
            <person name="Unkles S.E."/>
            <person name="van de Wiele N."/>
            <person name="van Rossen-Uffink D."/>
            <person name="Oliveira J.V."/>
            <person name="Vesth T.C."/>
            <person name="Visser J."/>
            <person name="Yu J.-H."/>
            <person name="Zhou M."/>
            <person name="Andersen M.R."/>
            <person name="Archer D.B."/>
            <person name="Baker S.E."/>
            <person name="Benoit I."/>
            <person name="Brakhage A.A."/>
            <person name="Braus G.H."/>
            <person name="Fischer R."/>
            <person name="Frisvad J.C."/>
            <person name="Goldman G.H."/>
            <person name="Houbraken J."/>
            <person name="Oakley B."/>
            <person name="Pocsi I."/>
            <person name="Scazzocchio C."/>
            <person name="Seiboth B."/>
            <person name="vanKuyk P.A."/>
            <person name="Wortman J."/>
            <person name="Dyer P.S."/>
            <person name="Grigoriev I.V."/>
        </authorList>
    </citation>
    <scope>NUCLEOTIDE SEQUENCE [LARGE SCALE GENOMIC DNA]</scope>
    <source>
        <strain evidence="10">DTO 134E9</strain>
    </source>
</reference>
<dbReference type="InterPro" id="IPR007219">
    <property type="entry name" value="XnlR_reg_dom"/>
</dbReference>
<keyword evidence="10" id="KW-1185">Reference proteome</keyword>
<dbReference type="Gene3D" id="4.10.240.10">
    <property type="entry name" value="Zn(2)-C6 fungal-type DNA-binding domain"/>
    <property type="match status" value="1"/>
</dbReference>
<dbReference type="GO" id="GO:0005634">
    <property type="term" value="C:nucleus"/>
    <property type="evidence" value="ECO:0007669"/>
    <property type="project" value="TreeGrafter"/>
</dbReference>
<accession>A0A1L9RAY1</accession>
<dbReference type="InterPro" id="IPR051430">
    <property type="entry name" value="Fungal_TF_Env_Response"/>
</dbReference>
<evidence type="ECO:0000256" key="5">
    <source>
        <dbReference type="ARBA" id="ARBA00023163"/>
    </source>
</evidence>
<dbReference type="CDD" id="cd12148">
    <property type="entry name" value="fungal_TF_MHR"/>
    <property type="match status" value="1"/>
</dbReference>
<evidence type="ECO:0000313" key="10">
    <source>
        <dbReference type="Proteomes" id="UP000184383"/>
    </source>
</evidence>
<keyword evidence="5" id="KW-0804">Transcription</keyword>
<keyword evidence="4" id="KW-0238">DNA-binding</keyword>
<evidence type="ECO:0000256" key="2">
    <source>
        <dbReference type="ARBA" id="ARBA00022833"/>
    </source>
</evidence>
<keyword evidence="1" id="KW-0479">Metal-binding</keyword>
<dbReference type="GO" id="GO:0008270">
    <property type="term" value="F:zinc ion binding"/>
    <property type="evidence" value="ECO:0007669"/>
    <property type="project" value="InterPro"/>
</dbReference>
<dbReference type="EMBL" id="KV878215">
    <property type="protein sequence ID" value="OJJ32033.1"/>
    <property type="molecule type" value="Genomic_DNA"/>
</dbReference>
<protein>
    <recommendedName>
        <fullName evidence="8">Zn(2)-C6 fungal-type domain-containing protein</fullName>
    </recommendedName>
</protein>
<dbReference type="Pfam" id="PF00172">
    <property type="entry name" value="Zn_clus"/>
    <property type="match status" value="1"/>
</dbReference>
<dbReference type="InterPro" id="IPR036864">
    <property type="entry name" value="Zn2-C6_fun-type_DNA-bd_sf"/>
</dbReference>
<name>A0A1L9RAY1_ASPWE</name>
<evidence type="ECO:0000259" key="8">
    <source>
        <dbReference type="PROSITE" id="PS50048"/>
    </source>
</evidence>
<dbReference type="GO" id="GO:0006351">
    <property type="term" value="P:DNA-templated transcription"/>
    <property type="evidence" value="ECO:0007669"/>
    <property type="project" value="InterPro"/>
</dbReference>
<dbReference type="VEuPathDB" id="FungiDB:ASPWEDRAFT_53749"/>
<dbReference type="AlphaFoldDB" id="A0A1L9RAY1"/>
<dbReference type="SMART" id="SM00906">
    <property type="entry name" value="Fungal_trans"/>
    <property type="match status" value="1"/>
</dbReference>
<evidence type="ECO:0000256" key="7">
    <source>
        <dbReference type="SAM" id="MobiDB-lite"/>
    </source>
</evidence>
<keyword evidence="6" id="KW-0539">Nucleus</keyword>
<evidence type="ECO:0000256" key="4">
    <source>
        <dbReference type="ARBA" id="ARBA00023125"/>
    </source>
</evidence>
<feature type="compositionally biased region" description="Polar residues" evidence="7">
    <location>
        <begin position="63"/>
        <end position="72"/>
    </location>
</feature>
<dbReference type="SMART" id="SM00066">
    <property type="entry name" value="GAL4"/>
    <property type="match status" value="1"/>
</dbReference>
<dbReference type="PANTHER" id="PTHR31944">
    <property type="entry name" value="HEME-RESPONSIVE ZINC FINGER TRANSCRIPTION FACTOR HAP1"/>
    <property type="match status" value="1"/>
</dbReference>
<gene>
    <name evidence="9" type="ORF">ASPWEDRAFT_53749</name>
</gene>
<evidence type="ECO:0000256" key="6">
    <source>
        <dbReference type="ARBA" id="ARBA00023242"/>
    </source>
</evidence>
<dbReference type="OrthoDB" id="4337792at2759"/>
<keyword evidence="2" id="KW-0862">Zinc</keyword>
<evidence type="ECO:0000313" key="9">
    <source>
        <dbReference type="EMBL" id="OJJ32033.1"/>
    </source>
</evidence>
<organism evidence="9 10">
    <name type="scientific">Aspergillus wentii DTO 134E9</name>
    <dbReference type="NCBI Taxonomy" id="1073089"/>
    <lineage>
        <taxon>Eukaryota</taxon>
        <taxon>Fungi</taxon>
        <taxon>Dikarya</taxon>
        <taxon>Ascomycota</taxon>
        <taxon>Pezizomycotina</taxon>
        <taxon>Eurotiomycetes</taxon>
        <taxon>Eurotiomycetidae</taxon>
        <taxon>Eurotiales</taxon>
        <taxon>Aspergillaceae</taxon>
        <taxon>Aspergillus</taxon>
        <taxon>Aspergillus subgen. Cremei</taxon>
    </lineage>
</organism>
<dbReference type="Proteomes" id="UP000184383">
    <property type="component" value="Unassembled WGS sequence"/>
</dbReference>
<dbReference type="PROSITE" id="PS50048">
    <property type="entry name" value="ZN2_CY6_FUNGAL_2"/>
    <property type="match status" value="1"/>
</dbReference>
<evidence type="ECO:0000256" key="1">
    <source>
        <dbReference type="ARBA" id="ARBA00022723"/>
    </source>
</evidence>
<dbReference type="CDD" id="cd00067">
    <property type="entry name" value="GAL4"/>
    <property type="match status" value="1"/>
</dbReference>
<dbReference type="Pfam" id="PF04082">
    <property type="entry name" value="Fungal_trans"/>
    <property type="match status" value="1"/>
</dbReference>
<dbReference type="GO" id="GO:0000978">
    <property type="term" value="F:RNA polymerase II cis-regulatory region sequence-specific DNA binding"/>
    <property type="evidence" value="ECO:0007669"/>
    <property type="project" value="TreeGrafter"/>
</dbReference>
<dbReference type="PROSITE" id="PS00463">
    <property type="entry name" value="ZN2_CY6_FUNGAL_1"/>
    <property type="match status" value="1"/>
</dbReference>
<keyword evidence="3" id="KW-0805">Transcription regulation</keyword>
<proteinExistence type="predicted"/>
<dbReference type="GO" id="GO:0001228">
    <property type="term" value="F:DNA-binding transcription activator activity, RNA polymerase II-specific"/>
    <property type="evidence" value="ECO:0007669"/>
    <property type="project" value="TreeGrafter"/>
</dbReference>
<feature type="region of interest" description="Disordered" evidence="7">
    <location>
        <begin position="49"/>
        <end position="74"/>
    </location>
</feature>